<dbReference type="EMBL" id="JAVRRT010000001">
    <property type="protein sequence ID" value="KAK5175046.1"/>
    <property type="molecule type" value="Genomic_DNA"/>
</dbReference>
<accession>A0AAV9PM23</accession>
<keyword evidence="2" id="KW-1185">Reference proteome</keyword>
<dbReference type="GeneID" id="89921534"/>
<reference evidence="1 2" key="1">
    <citation type="submission" date="2023-08" db="EMBL/GenBank/DDBJ databases">
        <title>Black Yeasts Isolated from many extreme environments.</title>
        <authorList>
            <person name="Coleine C."/>
            <person name="Stajich J.E."/>
            <person name="Selbmann L."/>
        </authorList>
    </citation>
    <scope>NUCLEOTIDE SEQUENCE [LARGE SCALE GENOMIC DNA]</scope>
    <source>
        <strain evidence="1 2">CCFEE 5935</strain>
    </source>
</reference>
<evidence type="ECO:0000313" key="1">
    <source>
        <dbReference type="EMBL" id="KAK5175046.1"/>
    </source>
</evidence>
<proteinExistence type="predicted"/>
<organism evidence="1 2">
    <name type="scientific">Saxophila tyrrhenica</name>
    <dbReference type="NCBI Taxonomy" id="1690608"/>
    <lineage>
        <taxon>Eukaryota</taxon>
        <taxon>Fungi</taxon>
        <taxon>Dikarya</taxon>
        <taxon>Ascomycota</taxon>
        <taxon>Pezizomycotina</taxon>
        <taxon>Dothideomycetes</taxon>
        <taxon>Dothideomycetidae</taxon>
        <taxon>Mycosphaerellales</taxon>
        <taxon>Extremaceae</taxon>
        <taxon>Saxophila</taxon>
    </lineage>
</organism>
<dbReference type="RefSeq" id="XP_064663684.1">
    <property type="nucleotide sequence ID" value="XM_064797450.1"/>
</dbReference>
<sequence length="138" mass="16205">MHRTLFPGTDPEAPTGPCPDEECELVLSRSDWKCFTCLVTDELAKMQEALLPFPPLQRRKSPTAEHMETRGELRMPDVPFETVGDYVRYCIGERQEERFARELYSFAWRDLCPELTHPPMDEWDLPSRTHQPPVWKQE</sequence>
<dbReference type="AlphaFoldDB" id="A0AAV9PM23"/>
<evidence type="ECO:0000313" key="2">
    <source>
        <dbReference type="Proteomes" id="UP001337655"/>
    </source>
</evidence>
<comment type="caution">
    <text evidence="1">The sequence shown here is derived from an EMBL/GenBank/DDBJ whole genome shotgun (WGS) entry which is preliminary data.</text>
</comment>
<name>A0AAV9PM23_9PEZI</name>
<protein>
    <submittedName>
        <fullName evidence="1">Uncharacterized protein</fullName>
    </submittedName>
</protein>
<gene>
    <name evidence="1" type="ORF">LTR77_000182</name>
</gene>
<dbReference type="Proteomes" id="UP001337655">
    <property type="component" value="Unassembled WGS sequence"/>
</dbReference>